<keyword evidence="1 4" id="KW-0808">Transferase</keyword>
<organism evidence="4 5">
    <name type="scientific">Minwuia thermotolerans</name>
    <dbReference type="NCBI Taxonomy" id="2056226"/>
    <lineage>
        <taxon>Bacteria</taxon>
        <taxon>Pseudomonadati</taxon>
        <taxon>Pseudomonadota</taxon>
        <taxon>Alphaproteobacteria</taxon>
        <taxon>Minwuiales</taxon>
        <taxon>Minwuiaceae</taxon>
        <taxon>Minwuia</taxon>
    </lineage>
</organism>
<dbReference type="PANTHER" id="PTHR46401:SF2">
    <property type="entry name" value="GLYCOSYLTRANSFERASE WBBK-RELATED"/>
    <property type="match status" value="1"/>
</dbReference>
<feature type="domain" description="Glycosyl transferase family 4" evidence="3">
    <location>
        <begin position="26"/>
        <end position="191"/>
    </location>
</feature>
<accession>A0A2M9FVF2</accession>
<reference evidence="4 5" key="1">
    <citation type="submission" date="2017-11" db="EMBL/GenBank/DDBJ databases">
        <title>Draft genome sequence of Rhizobiales bacterium SY3-13.</title>
        <authorList>
            <person name="Sun C."/>
        </authorList>
    </citation>
    <scope>NUCLEOTIDE SEQUENCE [LARGE SCALE GENOMIC DNA]</scope>
    <source>
        <strain evidence="4 5">SY3-13</strain>
    </source>
</reference>
<evidence type="ECO:0000256" key="1">
    <source>
        <dbReference type="ARBA" id="ARBA00022679"/>
    </source>
</evidence>
<dbReference type="GO" id="GO:0016757">
    <property type="term" value="F:glycosyltransferase activity"/>
    <property type="evidence" value="ECO:0007669"/>
    <property type="project" value="InterPro"/>
</dbReference>
<comment type="caution">
    <text evidence="4">The sequence shown here is derived from an EMBL/GenBank/DDBJ whole genome shotgun (WGS) entry which is preliminary data.</text>
</comment>
<evidence type="ECO:0000259" key="2">
    <source>
        <dbReference type="Pfam" id="PF00534"/>
    </source>
</evidence>
<dbReference type="InterPro" id="IPR001296">
    <property type="entry name" value="Glyco_trans_1"/>
</dbReference>
<gene>
    <name evidence="4" type="ORF">CVT23_22335</name>
</gene>
<protein>
    <submittedName>
        <fullName evidence="4">Glycosyl transferase family 1</fullName>
    </submittedName>
</protein>
<name>A0A2M9FVF2_9PROT</name>
<feature type="domain" description="Glycosyl transferase family 1" evidence="2">
    <location>
        <begin position="221"/>
        <end position="377"/>
    </location>
</feature>
<dbReference type="Proteomes" id="UP000229498">
    <property type="component" value="Unassembled WGS sequence"/>
</dbReference>
<proteinExistence type="predicted"/>
<dbReference type="PANTHER" id="PTHR46401">
    <property type="entry name" value="GLYCOSYLTRANSFERASE WBBK-RELATED"/>
    <property type="match status" value="1"/>
</dbReference>
<evidence type="ECO:0000259" key="3">
    <source>
        <dbReference type="Pfam" id="PF12000"/>
    </source>
</evidence>
<dbReference type="RefSeq" id="WP_109794817.1">
    <property type="nucleotide sequence ID" value="NZ_PHIG01000064.1"/>
</dbReference>
<dbReference type="InterPro" id="IPR022623">
    <property type="entry name" value="Glyco_trans_4"/>
</dbReference>
<dbReference type="Gene3D" id="3.40.50.2000">
    <property type="entry name" value="Glycogen Phosphorylase B"/>
    <property type="match status" value="2"/>
</dbReference>
<sequence length="425" mass="47982">MRVLFLHNNFPAQYRHVATQLAREGGHQLVFGTQAKAGEIPGVTKAYYKPAREVREATHHYVRNLESAVLNGQSVYRMCMELRKRGFRPDLVCGHSGWGPTLYVKDAFPEAKLLSYFEWYYHAHGTDADFLPDNQISADDECRIRTRNAAILLDLANCDWGLCPTVFQRDQFPKIFHNKLSVLHDGVDTDFFKPDPDAKMKVGDLDLSGAGEIVTYATRGMEPYRGFPQFVEAVAKLQKTRPNLQAVIVGQDRVAYGRKLPDGKTFKQKMLEETDLDPSRIHFTGLLPYGDYLKILQASHVHVYMTVPFVLSWSLIESMAAGCLIVSSDTEPVREVIRDGKQGLLVDFFDVDQLADRIAEALDNREKLQPLREAARDVVLKNYALKDALPKHVRLLKEVAAGNLPPILTPPKRAAGARPKRRGKR</sequence>
<keyword evidence="5" id="KW-1185">Reference proteome</keyword>
<dbReference type="Pfam" id="PF00534">
    <property type="entry name" value="Glycos_transf_1"/>
    <property type="match status" value="1"/>
</dbReference>
<dbReference type="Pfam" id="PF12000">
    <property type="entry name" value="Glyco_trans_4_3"/>
    <property type="match status" value="1"/>
</dbReference>
<dbReference type="CDD" id="cd03818">
    <property type="entry name" value="GT4_ExpC-like"/>
    <property type="match status" value="1"/>
</dbReference>
<evidence type="ECO:0000313" key="5">
    <source>
        <dbReference type="Proteomes" id="UP000229498"/>
    </source>
</evidence>
<dbReference type="EMBL" id="PHIG01000064">
    <property type="protein sequence ID" value="PJK27414.1"/>
    <property type="molecule type" value="Genomic_DNA"/>
</dbReference>
<dbReference type="AlphaFoldDB" id="A0A2M9FVF2"/>
<dbReference type="SUPFAM" id="SSF53756">
    <property type="entry name" value="UDP-Glycosyltransferase/glycogen phosphorylase"/>
    <property type="match status" value="1"/>
</dbReference>
<dbReference type="GO" id="GO:0009103">
    <property type="term" value="P:lipopolysaccharide biosynthetic process"/>
    <property type="evidence" value="ECO:0007669"/>
    <property type="project" value="TreeGrafter"/>
</dbReference>
<evidence type="ECO:0000313" key="4">
    <source>
        <dbReference type="EMBL" id="PJK27414.1"/>
    </source>
</evidence>
<dbReference type="OrthoDB" id="9793726at2"/>